<feature type="region of interest" description="Disordered" evidence="1">
    <location>
        <begin position="130"/>
        <end position="150"/>
    </location>
</feature>
<sequence length="150" mass="16863">MLELIVAPSPHVVAFRAAGRVTADELQVVIDAIEDAKRQHPKVSLYAEIDAMRWMTATALIRDIGYGLTQLGQLEHFHRVAVTSNRLWVRPMAMLENQLFHPIRIRVFSNREKQEAMTWACHLPEAFAGPTANRPGGDAQTRQGGLNRQV</sequence>
<protein>
    <submittedName>
        <fullName evidence="2">STAS/SEC14 domain-containing protein</fullName>
    </submittedName>
</protein>
<dbReference type="Pfam" id="PF11964">
    <property type="entry name" value="SpoIIAA-like"/>
    <property type="match status" value="1"/>
</dbReference>
<proteinExistence type="predicted"/>
<dbReference type="Gene3D" id="3.40.50.10600">
    <property type="entry name" value="SpoIIaa-like domains"/>
    <property type="match status" value="1"/>
</dbReference>
<dbReference type="RefSeq" id="WP_019016651.1">
    <property type="nucleotide sequence ID" value="NZ_BMXD01000007.1"/>
</dbReference>
<dbReference type="SUPFAM" id="SSF52091">
    <property type="entry name" value="SpoIIaa-like"/>
    <property type="match status" value="1"/>
</dbReference>
<feature type="compositionally biased region" description="Polar residues" evidence="1">
    <location>
        <begin position="140"/>
        <end position="150"/>
    </location>
</feature>
<organism evidence="2 3">
    <name type="scientific">Modicisalibacter luteus</name>
    <dbReference type="NCBI Taxonomy" id="453962"/>
    <lineage>
        <taxon>Bacteria</taxon>
        <taxon>Pseudomonadati</taxon>
        <taxon>Pseudomonadota</taxon>
        <taxon>Gammaproteobacteria</taxon>
        <taxon>Oceanospirillales</taxon>
        <taxon>Halomonadaceae</taxon>
        <taxon>Modicisalibacter</taxon>
    </lineage>
</organism>
<comment type="caution">
    <text evidence="2">The sequence shown here is derived from an EMBL/GenBank/DDBJ whole genome shotgun (WGS) entry which is preliminary data.</text>
</comment>
<dbReference type="EMBL" id="JBHRUH010000010">
    <property type="protein sequence ID" value="MFC3291266.1"/>
    <property type="molecule type" value="Genomic_DNA"/>
</dbReference>
<dbReference type="InterPro" id="IPR036513">
    <property type="entry name" value="STAS_dom_sf"/>
</dbReference>
<evidence type="ECO:0000256" key="1">
    <source>
        <dbReference type="SAM" id="MobiDB-lite"/>
    </source>
</evidence>
<evidence type="ECO:0000313" key="2">
    <source>
        <dbReference type="EMBL" id="MFC3291266.1"/>
    </source>
</evidence>
<gene>
    <name evidence="2" type="ORF">ACFOEI_04190</name>
</gene>
<dbReference type="Proteomes" id="UP001595640">
    <property type="component" value="Unassembled WGS sequence"/>
</dbReference>
<reference evidence="3" key="1">
    <citation type="journal article" date="2019" name="Int. J. Syst. Evol. Microbiol.">
        <title>The Global Catalogue of Microorganisms (GCM) 10K type strain sequencing project: providing services to taxonomists for standard genome sequencing and annotation.</title>
        <authorList>
            <consortium name="The Broad Institute Genomics Platform"/>
            <consortium name="The Broad Institute Genome Sequencing Center for Infectious Disease"/>
            <person name="Wu L."/>
            <person name="Ma J."/>
        </authorList>
    </citation>
    <scope>NUCLEOTIDE SEQUENCE [LARGE SCALE GENOMIC DNA]</scope>
    <source>
        <strain evidence="3">KCTC 12847</strain>
    </source>
</reference>
<name>A0ABV7LY22_9GAMM</name>
<keyword evidence="3" id="KW-1185">Reference proteome</keyword>
<dbReference type="InterPro" id="IPR038396">
    <property type="entry name" value="SpoIIAA-like_sf"/>
</dbReference>
<evidence type="ECO:0000313" key="3">
    <source>
        <dbReference type="Proteomes" id="UP001595640"/>
    </source>
</evidence>
<accession>A0ABV7LY22</accession>
<dbReference type="InterPro" id="IPR021866">
    <property type="entry name" value="SpoIIAA-like"/>
</dbReference>